<keyword evidence="2" id="KW-1185">Reference proteome</keyword>
<sequence>MDCLNVMDASLVRVERQKRPLFDMSRKRKALSFKEKIEILKKVDENPKKKRVELAKELGIAPSTLCTIVGQRDVVMKNAQHFGVNVKQAKTATHVKLEEVLLTREEPDEDFGIEGWGSLQTQASVHDFVTADDNVATCGLRSIEELLPSTSESLNALDVLRRTVSAGNVSDETAARFYAFQAGLVNDLEGKKVQANITDFFGRK</sequence>
<evidence type="ECO:0000313" key="2">
    <source>
        <dbReference type="Proteomes" id="UP000821865"/>
    </source>
</evidence>
<reference evidence="1" key="1">
    <citation type="submission" date="2020-05" db="EMBL/GenBank/DDBJ databases">
        <title>Large-scale comparative analyses of tick genomes elucidate their genetic diversity and vector capacities.</title>
        <authorList>
            <person name="Jia N."/>
            <person name="Wang J."/>
            <person name="Shi W."/>
            <person name="Du L."/>
            <person name="Sun Y."/>
            <person name="Zhan W."/>
            <person name="Jiang J."/>
            <person name="Wang Q."/>
            <person name="Zhang B."/>
            <person name="Ji P."/>
            <person name="Sakyi L.B."/>
            <person name="Cui X."/>
            <person name="Yuan T."/>
            <person name="Jiang B."/>
            <person name="Yang W."/>
            <person name="Lam T.T.-Y."/>
            <person name="Chang Q."/>
            <person name="Ding S."/>
            <person name="Wang X."/>
            <person name="Zhu J."/>
            <person name="Ruan X."/>
            <person name="Zhao L."/>
            <person name="Wei J."/>
            <person name="Que T."/>
            <person name="Du C."/>
            <person name="Cheng J."/>
            <person name="Dai P."/>
            <person name="Han X."/>
            <person name="Huang E."/>
            <person name="Gao Y."/>
            <person name="Liu J."/>
            <person name="Shao H."/>
            <person name="Ye R."/>
            <person name="Li L."/>
            <person name="Wei W."/>
            <person name="Wang X."/>
            <person name="Wang C."/>
            <person name="Yang T."/>
            <person name="Huo Q."/>
            <person name="Li W."/>
            <person name="Guo W."/>
            <person name="Chen H."/>
            <person name="Zhou L."/>
            <person name="Ni X."/>
            <person name="Tian J."/>
            <person name="Zhou Y."/>
            <person name="Sheng Y."/>
            <person name="Liu T."/>
            <person name="Pan Y."/>
            <person name="Xia L."/>
            <person name="Li J."/>
            <person name="Zhao F."/>
            <person name="Cao W."/>
        </authorList>
    </citation>
    <scope>NUCLEOTIDE SEQUENCE</scope>
    <source>
        <strain evidence="1">Dsil-2018</strain>
    </source>
</reference>
<dbReference type="EMBL" id="CM023473">
    <property type="protein sequence ID" value="KAH7953955.1"/>
    <property type="molecule type" value="Genomic_DNA"/>
</dbReference>
<protein>
    <submittedName>
        <fullName evidence="1">Uncharacterized protein</fullName>
    </submittedName>
</protein>
<dbReference type="Proteomes" id="UP000821865">
    <property type="component" value="Chromosome 4"/>
</dbReference>
<evidence type="ECO:0000313" key="1">
    <source>
        <dbReference type="EMBL" id="KAH7953955.1"/>
    </source>
</evidence>
<gene>
    <name evidence="1" type="ORF">HPB49_014542</name>
</gene>
<proteinExistence type="predicted"/>
<accession>A0ACB8CXS0</accession>
<organism evidence="1 2">
    <name type="scientific">Dermacentor silvarum</name>
    <name type="common">Tick</name>
    <dbReference type="NCBI Taxonomy" id="543639"/>
    <lineage>
        <taxon>Eukaryota</taxon>
        <taxon>Metazoa</taxon>
        <taxon>Ecdysozoa</taxon>
        <taxon>Arthropoda</taxon>
        <taxon>Chelicerata</taxon>
        <taxon>Arachnida</taxon>
        <taxon>Acari</taxon>
        <taxon>Parasitiformes</taxon>
        <taxon>Ixodida</taxon>
        <taxon>Ixodoidea</taxon>
        <taxon>Ixodidae</taxon>
        <taxon>Rhipicephalinae</taxon>
        <taxon>Dermacentor</taxon>
    </lineage>
</organism>
<comment type="caution">
    <text evidence="1">The sequence shown here is derived from an EMBL/GenBank/DDBJ whole genome shotgun (WGS) entry which is preliminary data.</text>
</comment>
<name>A0ACB8CXS0_DERSI</name>